<evidence type="ECO:0000313" key="2">
    <source>
        <dbReference type="Proteomes" id="UP000293583"/>
    </source>
</evidence>
<dbReference type="SUPFAM" id="SSF158446">
    <property type="entry name" value="IVS-encoded protein-like"/>
    <property type="match status" value="1"/>
</dbReference>
<organism evidence="1 2">
    <name type="scientific">Aquirufa antheringensis</name>
    <dbReference type="NCBI Taxonomy" id="2516559"/>
    <lineage>
        <taxon>Bacteria</taxon>
        <taxon>Pseudomonadati</taxon>
        <taxon>Bacteroidota</taxon>
        <taxon>Cytophagia</taxon>
        <taxon>Cytophagales</taxon>
        <taxon>Flectobacillaceae</taxon>
        <taxon>Aquirufa</taxon>
    </lineage>
</organism>
<reference evidence="1 2" key="1">
    <citation type="submission" date="2019-02" db="EMBL/GenBank/DDBJ databases">
        <title>Genome of a new Bacteroidetes strain.</title>
        <authorList>
            <person name="Pitt A."/>
        </authorList>
    </citation>
    <scope>NUCLEOTIDE SEQUENCE [LARGE SCALE GENOMIC DNA]</scope>
    <source>
        <strain evidence="1 2">103A-SOEBACH</strain>
    </source>
</reference>
<dbReference type="PANTHER" id="PTHR38471:SF2">
    <property type="entry name" value="FOUR HELIX BUNDLE PROTEIN"/>
    <property type="match status" value="1"/>
</dbReference>
<dbReference type="OrthoDB" id="5515766at2"/>
<dbReference type="RefSeq" id="WP_130922888.1">
    <property type="nucleotide sequence ID" value="NZ_JAANOL010000002.1"/>
</dbReference>
<name>A0A4Q9BEI6_9BACT</name>
<accession>A0A4Q9BEI6</accession>
<dbReference type="CDD" id="cd16377">
    <property type="entry name" value="23S_rRNA_IVP_like"/>
    <property type="match status" value="1"/>
</dbReference>
<proteinExistence type="predicted"/>
<keyword evidence="2" id="KW-1185">Reference proteome</keyword>
<dbReference type="Pfam" id="PF05635">
    <property type="entry name" value="23S_rRNA_IVP"/>
    <property type="match status" value="1"/>
</dbReference>
<dbReference type="InterPro" id="IPR036583">
    <property type="entry name" value="23S_rRNA_IVS_sf"/>
</dbReference>
<dbReference type="EMBL" id="SEWY01000002">
    <property type="protein sequence ID" value="TBH74424.1"/>
    <property type="molecule type" value="Genomic_DNA"/>
</dbReference>
<evidence type="ECO:0000313" key="1">
    <source>
        <dbReference type="EMBL" id="TBH74424.1"/>
    </source>
</evidence>
<dbReference type="NCBIfam" id="TIGR02436">
    <property type="entry name" value="four helix bundle protein"/>
    <property type="match status" value="1"/>
</dbReference>
<dbReference type="InterPro" id="IPR012657">
    <property type="entry name" value="23S_rRNA-intervening_sequence"/>
</dbReference>
<sequence>MRVSRFEDLLVWQKSINQSLLIYRYYAKNLDWGFKNQIQRASVSIANNIAEGFDRSSDKEFKRFLFIALGSASEVRSMNYLGFKLNYISIEEFNECNNQLIEISKMLNGLSRSLNRNEVKYL</sequence>
<dbReference type="Gene3D" id="1.20.1440.60">
    <property type="entry name" value="23S rRNA-intervening sequence"/>
    <property type="match status" value="1"/>
</dbReference>
<dbReference type="PANTHER" id="PTHR38471">
    <property type="entry name" value="FOUR HELIX BUNDLE PROTEIN"/>
    <property type="match status" value="1"/>
</dbReference>
<comment type="caution">
    <text evidence="1">The sequence shown here is derived from an EMBL/GenBank/DDBJ whole genome shotgun (WGS) entry which is preliminary data.</text>
</comment>
<dbReference type="Proteomes" id="UP000293583">
    <property type="component" value="Unassembled WGS sequence"/>
</dbReference>
<gene>
    <name evidence="1" type="ORF">EWU20_04590</name>
</gene>
<protein>
    <submittedName>
        <fullName evidence="1">Four helix bundle protein</fullName>
    </submittedName>
</protein>
<dbReference type="AlphaFoldDB" id="A0A4Q9BEI6"/>